<feature type="non-terminal residue" evidence="3">
    <location>
        <position position="1"/>
    </location>
</feature>
<dbReference type="EMBL" id="AUSU01006275">
    <property type="protein sequence ID" value="EPS62251.1"/>
    <property type="molecule type" value="Genomic_DNA"/>
</dbReference>
<keyword evidence="2" id="KW-0812">Transmembrane</keyword>
<accession>S8CCT0</accession>
<feature type="region of interest" description="Disordered" evidence="1">
    <location>
        <begin position="1"/>
        <end position="20"/>
    </location>
</feature>
<keyword evidence="2" id="KW-0472">Membrane</keyword>
<evidence type="ECO:0000313" key="3">
    <source>
        <dbReference type="EMBL" id="EPS62251.1"/>
    </source>
</evidence>
<proteinExistence type="predicted"/>
<reference evidence="3 4" key="1">
    <citation type="journal article" date="2013" name="BMC Genomics">
        <title>The miniature genome of a carnivorous plant Genlisea aurea contains a low number of genes and short non-coding sequences.</title>
        <authorList>
            <person name="Leushkin E.V."/>
            <person name="Sutormin R.A."/>
            <person name="Nabieva E.R."/>
            <person name="Penin A.A."/>
            <person name="Kondrashov A.S."/>
            <person name="Logacheva M.D."/>
        </authorList>
    </citation>
    <scope>NUCLEOTIDE SEQUENCE [LARGE SCALE GENOMIC DNA]</scope>
</reference>
<gene>
    <name evidence="3" type="ORF">M569_12540</name>
</gene>
<dbReference type="PANTHER" id="PTHR35482">
    <property type="entry name" value="CYTOCHROME C OXIDASE SUBUNIT"/>
    <property type="match status" value="1"/>
</dbReference>
<evidence type="ECO:0000256" key="1">
    <source>
        <dbReference type="SAM" id="MobiDB-lite"/>
    </source>
</evidence>
<dbReference type="OrthoDB" id="206869at2759"/>
<organism evidence="3 4">
    <name type="scientific">Genlisea aurea</name>
    <dbReference type="NCBI Taxonomy" id="192259"/>
    <lineage>
        <taxon>Eukaryota</taxon>
        <taxon>Viridiplantae</taxon>
        <taxon>Streptophyta</taxon>
        <taxon>Embryophyta</taxon>
        <taxon>Tracheophyta</taxon>
        <taxon>Spermatophyta</taxon>
        <taxon>Magnoliopsida</taxon>
        <taxon>eudicotyledons</taxon>
        <taxon>Gunneridae</taxon>
        <taxon>Pentapetalae</taxon>
        <taxon>asterids</taxon>
        <taxon>lamiids</taxon>
        <taxon>Lamiales</taxon>
        <taxon>Lentibulariaceae</taxon>
        <taxon>Genlisea</taxon>
    </lineage>
</organism>
<evidence type="ECO:0000256" key="2">
    <source>
        <dbReference type="SAM" id="Phobius"/>
    </source>
</evidence>
<dbReference type="AlphaFoldDB" id="S8CCT0"/>
<feature type="non-terminal residue" evidence="3">
    <location>
        <position position="251"/>
    </location>
</feature>
<comment type="caution">
    <text evidence="3">The sequence shown here is derived from an EMBL/GenBank/DDBJ whole genome shotgun (WGS) entry which is preliminary data.</text>
</comment>
<keyword evidence="4" id="KW-1185">Reference proteome</keyword>
<name>S8CCT0_9LAMI</name>
<dbReference type="PANTHER" id="PTHR35482:SF1">
    <property type="entry name" value="CYTOCHROME C OXIDASE SUBUNIT"/>
    <property type="match status" value="1"/>
</dbReference>
<dbReference type="SUPFAM" id="SSF48452">
    <property type="entry name" value="TPR-like"/>
    <property type="match status" value="1"/>
</dbReference>
<dbReference type="Proteomes" id="UP000015453">
    <property type="component" value="Unassembled WGS sequence"/>
</dbReference>
<feature type="transmembrane region" description="Helical" evidence="2">
    <location>
        <begin position="230"/>
        <end position="249"/>
    </location>
</feature>
<dbReference type="InterPro" id="IPR011990">
    <property type="entry name" value="TPR-like_helical_dom_sf"/>
</dbReference>
<sequence>EAEIIVGDATKFGSPPPAIDENPSLYKPKVSTWGVFPRPSNISKTYGGGRNIAPGELLETKEQRAAKDALTRKLLSSYRSKMGLNIDKNLRSECHQALKDGDALMDAGKLKEALGFYQQVMEKLPFQSELHGMAALQWSICQDSLSRADEARNMYEKLQSHPNPAVTKQARRFFFGFRAMDIMKVTTSSAAANVGYQNYFDAFVEGNKTELRRRNSNGEEEEETAAESSYIVSFFLVSPLLLLVILVLLSG</sequence>
<evidence type="ECO:0000313" key="4">
    <source>
        <dbReference type="Proteomes" id="UP000015453"/>
    </source>
</evidence>
<protein>
    <submittedName>
        <fullName evidence="3">Uncharacterized protein</fullName>
    </submittedName>
</protein>
<keyword evidence="2" id="KW-1133">Transmembrane helix</keyword>